<reference evidence="1 2" key="1">
    <citation type="journal article" date="2018" name="Genome Biol. Evol.">
        <title>Multiple Roots of Fruiting Body Formation in Amoebozoa.</title>
        <authorList>
            <person name="Hillmann F."/>
            <person name="Forbes G."/>
            <person name="Novohradska S."/>
            <person name="Ferling I."/>
            <person name="Riege K."/>
            <person name="Groth M."/>
            <person name="Westermann M."/>
            <person name="Marz M."/>
            <person name="Spaller T."/>
            <person name="Winckler T."/>
            <person name="Schaap P."/>
            <person name="Glockner G."/>
        </authorList>
    </citation>
    <scope>NUCLEOTIDE SEQUENCE [LARGE SCALE GENOMIC DNA]</scope>
    <source>
        <strain evidence="1 2">Jena</strain>
    </source>
</reference>
<accession>A0A2P6N8A0</accession>
<organism evidence="1 2">
    <name type="scientific">Planoprotostelium fungivorum</name>
    <dbReference type="NCBI Taxonomy" id="1890364"/>
    <lineage>
        <taxon>Eukaryota</taxon>
        <taxon>Amoebozoa</taxon>
        <taxon>Evosea</taxon>
        <taxon>Variosea</taxon>
        <taxon>Cavosteliida</taxon>
        <taxon>Cavosteliaceae</taxon>
        <taxon>Planoprotostelium</taxon>
    </lineage>
</organism>
<comment type="caution">
    <text evidence="1">The sequence shown here is derived from an EMBL/GenBank/DDBJ whole genome shotgun (WGS) entry which is preliminary data.</text>
</comment>
<proteinExistence type="predicted"/>
<dbReference type="InParanoid" id="A0A2P6N8A0"/>
<keyword evidence="2" id="KW-1185">Reference proteome</keyword>
<dbReference type="AlphaFoldDB" id="A0A2P6N8A0"/>
<dbReference type="EMBL" id="MDYQ01000159">
    <property type="protein sequence ID" value="PRP80170.1"/>
    <property type="molecule type" value="Genomic_DNA"/>
</dbReference>
<evidence type="ECO:0000313" key="1">
    <source>
        <dbReference type="EMBL" id="PRP80170.1"/>
    </source>
</evidence>
<gene>
    <name evidence="1" type="ORF">PROFUN_12128</name>
</gene>
<sequence>MKPVMSLPVKPRHINIRKVDSLLTSNTVRHPGPSDRTFTYVALGKYSLTTNNQSLVVTGIIHYQRRKTPENVPAPTSNVNSAFAEGEALVFASHLTLPPEFYLQMHIIQIDIGYNASFVFPIAQGSAVELLPCSPRVLEPPHQFQGKGSLMDPLGHVDFSSLRVINALYIADRGLAVVNAVGVNVRPD</sequence>
<dbReference type="Proteomes" id="UP000241769">
    <property type="component" value="Unassembled WGS sequence"/>
</dbReference>
<name>A0A2P6N8A0_9EUKA</name>
<evidence type="ECO:0000313" key="2">
    <source>
        <dbReference type="Proteomes" id="UP000241769"/>
    </source>
</evidence>
<protein>
    <submittedName>
        <fullName evidence="1">Uncharacterized protein</fullName>
    </submittedName>
</protein>